<feature type="non-terminal residue" evidence="1">
    <location>
        <position position="1"/>
    </location>
</feature>
<reference evidence="1" key="1">
    <citation type="submission" date="2013-03" db="EMBL/GenBank/DDBJ databases">
        <title>Transcriptional responses of stress genes in experimental and natural populations of the cockle Cerastoderma glaucum.</title>
        <authorList>
            <person name="Karray S."/>
            <person name="Marchand J."/>
            <person name="Moreau B."/>
            <person name="Chaffai A."/>
            <person name="Denis F."/>
            <person name="Chenais B."/>
        </authorList>
    </citation>
    <scope>NUCLEOTIDE SEQUENCE</scope>
    <source>
        <tissue evidence="1">Gills</tissue>
    </source>
</reference>
<gene>
    <name evidence="1" type="primary">cat</name>
</gene>
<dbReference type="EMBL" id="HF947021">
    <property type="protein sequence ID" value="CCW28380.1"/>
    <property type="molecule type" value="mRNA"/>
</dbReference>
<name>A0A0C6WKU2_CERGC</name>
<organism evidence="1">
    <name type="scientific">Cerastoderma glaucum</name>
    <name type="common">Lagoon cockle</name>
    <dbReference type="NCBI Taxonomy" id="94722"/>
    <lineage>
        <taxon>Eukaryota</taxon>
        <taxon>Metazoa</taxon>
        <taxon>Spiralia</taxon>
        <taxon>Lophotrochozoa</taxon>
        <taxon>Mollusca</taxon>
        <taxon>Bivalvia</taxon>
        <taxon>Autobranchia</taxon>
        <taxon>Heteroconchia</taxon>
        <taxon>Euheterodonta</taxon>
        <taxon>Imparidentia</taxon>
        <taxon>Neoheterodontei</taxon>
        <taxon>Cardiida</taxon>
        <taxon>Cardioidea</taxon>
        <taxon>Cardiidae</taxon>
        <taxon>Lymnocardiinae</taxon>
        <taxon>Cerastoderma</taxon>
    </lineage>
</organism>
<dbReference type="AlphaFoldDB" id="A0A0C6WKU2"/>
<feature type="non-terminal residue" evidence="1">
    <location>
        <position position="86"/>
    </location>
</feature>
<evidence type="ECO:0000313" key="1">
    <source>
        <dbReference type="EMBL" id="CCW28380.1"/>
    </source>
</evidence>
<accession>A0A0C6WKU2</accession>
<sequence length="86" mass="9430">KGVPSELLCLLIGHDLYLQGPRGEVSFLNGVVQVLYGVVRVTRCQLTGFIREKVLDPLVTLPVEFGVHGLPLFVDQFEGVTTISVH</sequence>
<proteinExistence type="evidence at transcript level"/>
<protein>
    <submittedName>
        <fullName evidence="1">Catalase</fullName>
    </submittedName>
</protein>